<dbReference type="AlphaFoldDB" id="A0A7J5ALR8"/>
<accession>A0A7J5ALR8</accession>
<evidence type="ECO:0000313" key="1">
    <source>
        <dbReference type="EMBL" id="KAB1158541.1"/>
    </source>
</evidence>
<dbReference type="RefSeq" id="WP_150899511.1">
    <property type="nucleotide sequence ID" value="NZ_WAAU01000012.1"/>
</dbReference>
<sequence length="100" mass="11660">MIMRILITLLLFTSLTNNNEFDKKVLPYSIVTSKADLIVEGQIDEINYGKYHFGISDFIKGKDDNTIIVNKWKQWMCDTRPLKYKTGQKLILFLKKGNTK</sequence>
<proteinExistence type="predicted"/>
<protein>
    <submittedName>
        <fullName evidence="1">Uncharacterized protein</fullName>
    </submittedName>
</protein>
<dbReference type="OrthoDB" id="1348619at2"/>
<dbReference type="Proteomes" id="UP000467305">
    <property type="component" value="Unassembled WGS sequence"/>
</dbReference>
<gene>
    <name evidence="1" type="ORF">F7018_07945</name>
</gene>
<evidence type="ECO:0000313" key="2">
    <source>
        <dbReference type="Proteomes" id="UP000467305"/>
    </source>
</evidence>
<name>A0A7J5ALR8_9FLAO</name>
<comment type="caution">
    <text evidence="1">The sequence shown here is derived from an EMBL/GenBank/DDBJ whole genome shotgun (WGS) entry which is preliminary data.</text>
</comment>
<reference evidence="1 2" key="1">
    <citation type="submission" date="2019-09" db="EMBL/GenBank/DDBJ databases">
        <authorList>
            <person name="Cao W.R."/>
        </authorList>
    </citation>
    <scope>NUCLEOTIDE SEQUENCE [LARGE SCALE GENOMIC DNA]</scope>
    <source>
        <strain evidence="2">a4</strain>
    </source>
</reference>
<organism evidence="1 2">
    <name type="scientific">Tenacibaculum aiptasiae</name>
    <dbReference type="NCBI Taxonomy" id="426481"/>
    <lineage>
        <taxon>Bacteria</taxon>
        <taxon>Pseudomonadati</taxon>
        <taxon>Bacteroidota</taxon>
        <taxon>Flavobacteriia</taxon>
        <taxon>Flavobacteriales</taxon>
        <taxon>Flavobacteriaceae</taxon>
        <taxon>Tenacibaculum</taxon>
    </lineage>
</organism>
<keyword evidence="2" id="KW-1185">Reference proteome</keyword>
<dbReference type="EMBL" id="WAAU01000012">
    <property type="protein sequence ID" value="KAB1158541.1"/>
    <property type="molecule type" value="Genomic_DNA"/>
</dbReference>